<dbReference type="PANTHER" id="PTHR48095:SF1">
    <property type="entry name" value="BIOTIN CARBOXYLASE"/>
    <property type="match status" value="1"/>
</dbReference>
<evidence type="ECO:0000256" key="4">
    <source>
        <dbReference type="SAM" id="Coils"/>
    </source>
</evidence>
<keyword evidence="4" id="KW-0175">Coiled coil</keyword>
<dbReference type="Pfam" id="PF02785">
    <property type="entry name" value="Biotin_carb_C"/>
    <property type="match status" value="1"/>
</dbReference>
<dbReference type="InterPro" id="IPR051602">
    <property type="entry name" value="ACC_Biotin_Carboxylase"/>
</dbReference>
<sequence length="483" mass="54706">MEKISKVLIANRGEIALRIIRACKELDIKSVCVFSEVDIDGIWVKKADESYPIMGNPIEAYLDYERIVSLAKKANCDAVHPGYGFLSENADFARACEREGIIFIGPSADHIALFGDKIASKNAMMEVGVPVLPGTEDPLSSPQEGEEFARTIGYPVIIKAAFGGGGRGMRIVYEEKDFVKAFEEAQNESIKYFARDEVFVERYLQNPRHIEIQILADSHGNVIHVGDRDCSIQRRNQKVIEIAPAPNLRDDTRRELYRVATKAMYKLGYKSAGTVEFLVDKDENIYFMEMNTRIQVEHPVTELISGLDLIQRMIKIADGAKLEFLQEEVSFRGYAIEFRINAENTEKDFAPHPGTITEYMSPGGPGVRLDTIAYKGYTIPAFYDSMIGKLIVYSTSWDCAVKKAERALSEYVIEGIPTNIILHKQIVKDEDFLNANFNTGYFDKKLSTFNLEAKNDLEEEEEKHRKLAELIKFIKNNKVQVRH</sequence>
<dbReference type="PANTHER" id="PTHR48095">
    <property type="entry name" value="PYRUVATE CARBOXYLASE SUBUNIT A"/>
    <property type="match status" value="1"/>
</dbReference>
<proteinExistence type="predicted"/>
<dbReference type="InterPro" id="IPR011764">
    <property type="entry name" value="Biotin_carboxylation_dom"/>
</dbReference>
<dbReference type="Gene3D" id="3.30.470.20">
    <property type="entry name" value="ATP-grasp fold, B domain"/>
    <property type="match status" value="1"/>
</dbReference>
<reference evidence="7" key="1">
    <citation type="submission" date="2016-10" db="EMBL/GenBank/DDBJ databases">
        <authorList>
            <person name="de Groot N.N."/>
        </authorList>
    </citation>
    <scope>NUCLEOTIDE SEQUENCE</scope>
</reference>
<dbReference type="SUPFAM" id="SSF52440">
    <property type="entry name" value="PreATP-grasp domain"/>
    <property type="match status" value="1"/>
</dbReference>
<dbReference type="SMART" id="SM00878">
    <property type="entry name" value="Biotin_carb_C"/>
    <property type="match status" value="1"/>
</dbReference>
<evidence type="ECO:0000259" key="6">
    <source>
        <dbReference type="PROSITE" id="PS50979"/>
    </source>
</evidence>
<evidence type="ECO:0000256" key="1">
    <source>
        <dbReference type="ARBA" id="ARBA00022598"/>
    </source>
</evidence>
<dbReference type="FunFam" id="3.40.50.20:FF:000010">
    <property type="entry name" value="Propionyl-CoA carboxylase subunit alpha"/>
    <property type="match status" value="1"/>
</dbReference>
<name>A0A1W1EFC2_9ZZZZ</name>
<evidence type="ECO:0000256" key="2">
    <source>
        <dbReference type="ARBA" id="ARBA00022741"/>
    </source>
</evidence>
<dbReference type="InterPro" id="IPR011761">
    <property type="entry name" value="ATP-grasp"/>
</dbReference>
<dbReference type="AlphaFoldDB" id="A0A1W1EFC2"/>
<evidence type="ECO:0000259" key="5">
    <source>
        <dbReference type="PROSITE" id="PS50975"/>
    </source>
</evidence>
<gene>
    <name evidence="7" type="ORF">MNB_SV-5-376</name>
</gene>
<dbReference type="PROSITE" id="PS00866">
    <property type="entry name" value="CPSASE_1"/>
    <property type="match status" value="1"/>
</dbReference>
<dbReference type="InterPro" id="IPR005482">
    <property type="entry name" value="Biotin_COase_C"/>
</dbReference>
<keyword evidence="3" id="KW-0067">ATP-binding</keyword>
<dbReference type="Pfam" id="PF00289">
    <property type="entry name" value="Biotin_carb_N"/>
    <property type="match status" value="1"/>
</dbReference>
<dbReference type="SUPFAM" id="SSF51246">
    <property type="entry name" value="Rudiment single hybrid motif"/>
    <property type="match status" value="1"/>
</dbReference>
<dbReference type="GO" id="GO:0046872">
    <property type="term" value="F:metal ion binding"/>
    <property type="evidence" value="ECO:0007669"/>
    <property type="project" value="InterPro"/>
</dbReference>
<feature type="domain" description="ATP-grasp" evidence="5">
    <location>
        <begin position="121"/>
        <end position="318"/>
    </location>
</feature>
<evidence type="ECO:0000313" key="7">
    <source>
        <dbReference type="EMBL" id="SFZ98713.1"/>
    </source>
</evidence>
<dbReference type="InterPro" id="IPR005479">
    <property type="entry name" value="CPAse_ATP-bd"/>
</dbReference>
<organism evidence="7">
    <name type="scientific">hydrothermal vent metagenome</name>
    <dbReference type="NCBI Taxonomy" id="652676"/>
    <lineage>
        <taxon>unclassified sequences</taxon>
        <taxon>metagenomes</taxon>
        <taxon>ecological metagenomes</taxon>
    </lineage>
</organism>
<feature type="coiled-coil region" evidence="4">
    <location>
        <begin position="450"/>
        <end position="477"/>
    </location>
</feature>
<protein>
    <submittedName>
        <fullName evidence="7">Biotin carboxylase of acetyl-CoA carboxylase</fullName>
        <ecNumber evidence="7">6.3.4.14</ecNumber>
    </submittedName>
</protein>
<keyword evidence="2" id="KW-0547">Nucleotide-binding</keyword>
<dbReference type="EMBL" id="FPKX01000059">
    <property type="protein sequence ID" value="SFZ98713.1"/>
    <property type="molecule type" value="Genomic_DNA"/>
</dbReference>
<evidence type="ECO:0000256" key="3">
    <source>
        <dbReference type="ARBA" id="ARBA00022840"/>
    </source>
</evidence>
<dbReference type="Pfam" id="PF02786">
    <property type="entry name" value="CPSase_L_D2"/>
    <property type="match status" value="1"/>
</dbReference>
<dbReference type="InterPro" id="IPR011054">
    <property type="entry name" value="Rudment_hybrid_motif"/>
</dbReference>
<accession>A0A1W1EFC2</accession>
<dbReference type="SUPFAM" id="SSF56059">
    <property type="entry name" value="Glutathione synthetase ATP-binding domain-like"/>
    <property type="match status" value="1"/>
</dbReference>
<keyword evidence="1 7" id="KW-0436">Ligase</keyword>
<dbReference type="FunFam" id="3.30.1490.20:FF:000018">
    <property type="entry name" value="Biotin carboxylase"/>
    <property type="match status" value="1"/>
</dbReference>
<dbReference type="PROSITE" id="PS50975">
    <property type="entry name" value="ATP_GRASP"/>
    <property type="match status" value="1"/>
</dbReference>
<dbReference type="InterPro" id="IPR005481">
    <property type="entry name" value="BC-like_N"/>
</dbReference>
<dbReference type="PROSITE" id="PS00867">
    <property type="entry name" value="CPSASE_2"/>
    <property type="match status" value="1"/>
</dbReference>
<dbReference type="GO" id="GO:0005524">
    <property type="term" value="F:ATP binding"/>
    <property type="evidence" value="ECO:0007669"/>
    <property type="project" value="UniProtKB-KW"/>
</dbReference>
<dbReference type="GO" id="GO:0004075">
    <property type="term" value="F:biotin carboxylase activity"/>
    <property type="evidence" value="ECO:0007669"/>
    <property type="project" value="UniProtKB-EC"/>
</dbReference>
<dbReference type="EC" id="6.3.4.14" evidence="7"/>
<dbReference type="InterPro" id="IPR016185">
    <property type="entry name" value="PreATP-grasp_dom_sf"/>
</dbReference>
<dbReference type="NCBIfam" id="NF006367">
    <property type="entry name" value="PRK08591.1"/>
    <property type="match status" value="1"/>
</dbReference>
<dbReference type="PROSITE" id="PS50979">
    <property type="entry name" value="BC"/>
    <property type="match status" value="1"/>
</dbReference>
<feature type="domain" description="Biotin carboxylation" evidence="6">
    <location>
        <begin position="3"/>
        <end position="447"/>
    </location>
</feature>